<comment type="caution">
    <text evidence="7">The sequence shown here is derived from an EMBL/GenBank/DDBJ whole genome shotgun (WGS) entry which is preliminary data.</text>
</comment>
<comment type="subcellular location">
    <subcellularLocation>
        <location evidence="1">Membrane</location>
        <topology evidence="1">Multi-pass membrane protein</topology>
    </subcellularLocation>
</comment>
<dbReference type="Proteomes" id="UP001603978">
    <property type="component" value="Unassembled WGS sequence"/>
</dbReference>
<evidence type="ECO:0000256" key="1">
    <source>
        <dbReference type="ARBA" id="ARBA00004141"/>
    </source>
</evidence>
<feature type="transmembrane region" description="Helical" evidence="6">
    <location>
        <begin position="61"/>
        <end position="85"/>
    </location>
</feature>
<organism evidence="7 8">
    <name type="scientific">Nonomuraea marmarensis</name>
    <dbReference type="NCBI Taxonomy" id="3351344"/>
    <lineage>
        <taxon>Bacteria</taxon>
        <taxon>Bacillati</taxon>
        <taxon>Actinomycetota</taxon>
        <taxon>Actinomycetes</taxon>
        <taxon>Streptosporangiales</taxon>
        <taxon>Streptosporangiaceae</taxon>
        <taxon>Nonomuraea</taxon>
    </lineage>
</organism>
<reference evidence="7 8" key="1">
    <citation type="submission" date="2024-10" db="EMBL/GenBank/DDBJ databases">
        <authorList>
            <person name="Topkara A.R."/>
            <person name="Saygin H."/>
        </authorList>
    </citation>
    <scope>NUCLEOTIDE SEQUENCE [LARGE SCALE GENOMIC DNA]</scope>
    <source>
        <strain evidence="7 8">M3C6</strain>
    </source>
</reference>
<evidence type="ECO:0000256" key="4">
    <source>
        <dbReference type="ARBA" id="ARBA00022989"/>
    </source>
</evidence>
<feature type="transmembrane region" description="Helical" evidence="6">
    <location>
        <begin position="300"/>
        <end position="322"/>
    </location>
</feature>
<gene>
    <name evidence="7" type="ORF">ACFLIM_31905</name>
</gene>
<feature type="transmembrane region" description="Helical" evidence="6">
    <location>
        <begin position="167"/>
        <end position="188"/>
    </location>
</feature>
<feature type="transmembrane region" description="Helical" evidence="6">
    <location>
        <begin position="367"/>
        <end position="385"/>
    </location>
</feature>
<feature type="transmembrane region" description="Helical" evidence="6">
    <location>
        <begin position="208"/>
        <end position="231"/>
    </location>
</feature>
<evidence type="ECO:0000256" key="2">
    <source>
        <dbReference type="ARBA" id="ARBA00022448"/>
    </source>
</evidence>
<feature type="transmembrane region" description="Helical" evidence="6">
    <location>
        <begin position="406"/>
        <end position="426"/>
    </location>
</feature>
<keyword evidence="5 6" id="KW-0472">Membrane</keyword>
<accession>A0ABW7AKD6</accession>
<dbReference type="Pfam" id="PF01566">
    <property type="entry name" value="Nramp"/>
    <property type="match status" value="1"/>
</dbReference>
<dbReference type="PRINTS" id="PR00447">
    <property type="entry name" value="NATRESASSCMP"/>
</dbReference>
<feature type="transmembrane region" description="Helical" evidence="6">
    <location>
        <begin position="134"/>
        <end position="155"/>
    </location>
</feature>
<feature type="transmembrane region" description="Helical" evidence="6">
    <location>
        <begin position="252"/>
        <end position="280"/>
    </location>
</feature>
<evidence type="ECO:0000256" key="5">
    <source>
        <dbReference type="ARBA" id="ARBA00023136"/>
    </source>
</evidence>
<evidence type="ECO:0000313" key="7">
    <source>
        <dbReference type="EMBL" id="MFG1707821.1"/>
    </source>
</evidence>
<dbReference type="PANTHER" id="PTHR11706:SF33">
    <property type="entry name" value="NATURAL RESISTANCE-ASSOCIATED MACROPHAGE PROTEIN 2"/>
    <property type="match status" value="1"/>
</dbReference>
<sequence>MSARIGVKESPTRYGTGVHQLERAERRVTPILGPAFVAAIAYVDPGNVATNLTAGASFGYLLVWVVVLASLVAILVQFQAAKLGVATGRSLPQLCRERFPRWGNRILWLQAEVVVLATDLAEFVGAAIGLRLLFGMPVVVSAVVTAVVSLSLLELRRRGRTRPFELMSAAALLLVGAGVGYDILVAGHQSGAGLAAGMVPAFDGAESLVLAMGIVGATVMPHAVYLHSALVQGHGLRPEAAWRQPALVRRALRLDCVLALGAATVVNVSMIALGAGLATATSGGWTGDLLAAHAELASRIGGAAALAFAVALLSSGVSSAGVGTLAGDVVMRGFLGRRVPVRLRRIITMTPAVLALTFGASLTDLLILSQVVISLGVPVALFLLISMCRDRSLMGPLVNNRLTTSIGGAAGAVVAVLGCCLPLTLLF</sequence>
<proteinExistence type="predicted"/>
<protein>
    <submittedName>
        <fullName evidence="7">Nramp family divalent metal transporter</fullName>
    </submittedName>
</protein>
<dbReference type="InterPro" id="IPR001046">
    <property type="entry name" value="NRAMP_fam"/>
</dbReference>
<dbReference type="RefSeq" id="WP_393171808.1">
    <property type="nucleotide sequence ID" value="NZ_JBICRM010000023.1"/>
</dbReference>
<keyword evidence="2" id="KW-0813">Transport</keyword>
<dbReference type="PANTHER" id="PTHR11706">
    <property type="entry name" value="SOLUTE CARRIER PROTEIN FAMILY 11 MEMBER"/>
    <property type="match status" value="1"/>
</dbReference>
<evidence type="ECO:0000313" key="8">
    <source>
        <dbReference type="Proteomes" id="UP001603978"/>
    </source>
</evidence>
<name>A0ABW7AKD6_9ACTN</name>
<evidence type="ECO:0000256" key="3">
    <source>
        <dbReference type="ARBA" id="ARBA00022692"/>
    </source>
</evidence>
<dbReference type="EMBL" id="JBICRM010000023">
    <property type="protein sequence ID" value="MFG1707821.1"/>
    <property type="molecule type" value="Genomic_DNA"/>
</dbReference>
<dbReference type="NCBIfam" id="NF037982">
    <property type="entry name" value="Nramp_1"/>
    <property type="match status" value="1"/>
</dbReference>
<keyword evidence="3 6" id="KW-0812">Transmembrane</keyword>
<feature type="transmembrane region" description="Helical" evidence="6">
    <location>
        <begin position="343"/>
        <end position="361"/>
    </location>
</feature>
<keyword evidence="8" id="KW-1185">Reference proteome</keyword>
<keyword evidence="4 6" id="KW-1133">Transmembrane helix</keyword>
<evidence type="ECO:0000256" key="6">
    <source>
        <dbReference type="SAM" id="Phobius"/>
    </source>
</evidence>